<evidence type="ECO:0000313" key="2">
    <source>
        <dbReference type="Proteomes" id="UP001178508"/>
    </source>
</evidence>
<protein>
    <submittedName>
        <fullName evidence="1">Uncharacterized protein</fullName>
    </submittedName>
</protein>
<dbReference type="EMBL" id="OY660879">
    <property type="protein sequence ID" value="CAJ1075340.1"/>
    <property type="molecule type" value="Genomic_DNA"/>
</dbReference>
<name>A0AAV1GQ32_XYRNO</name>
<dbReference type="Proteomes" id="UP001178508">
    <property type="component" value="Chromosome 16"/>
</dbReference>
<accession>A0AAV1GQ32</accession>
<reference evidence="1" key="1">
    <citation type="submission" date="2023-08" db="EMBL/GenBank/DDBJ databases">
        <authorList>
            <person name="Alioto T."/>
            <person name="Alioto T."/>
            <person name="Gomez Garrido J."/>
        </authorList>
    </citation>
    <scope>NUCLEOTIDE SEQUENCE</scope>
</reference>
<sequence>MLEKFPLNKMSGFTLQSRNICPGSALLLDLTSGSFPISILTTPCCHKDCVSHLQIHWDCSSEAPAVSLPVKGILNVGLVDTDTFPGSVCLLCTVLVLLVLPTVA</sequence>
<gene>
    <name evidence="1" type="ORF">XNOV1_A030851</name>
</gene>
<evidence type="ECO:0000313" key="1">
    <source>
        <dbReference type="EMBL" id="CAJ1075340.1"/>
    </source>
</evidence>
<proteinExistence type="predicted"/>
<keyword evidence="2" id="KW-1185">Reference proteome</keyword>
<dbReference type="AlphaFoldDB" id="A0AAV1GQ32"/>
<organism evidence="1 2">
    <name type="scientific">Xyrichtys novacula</name>
    <name type="common">Pearly razorfish</name>
    <name type="synonym">Hemipteronotus novacula</name>
    <dbReference type="NCBI Taxonomy" id="13765"/>
    <lineage>
        <taxon>Eukaryota</taxon>
        <taxon>Metazoa</taxon>
        <taxon>Chordata</taxon>
        <taxon>Craniata</taxon>
        <taxon>Vertebrata</taxon>
        <taxon>Euteleostomi</taxon>
        <taxon>Actinopterygii</taxon>
        <taxon>Neopterygii</taxon>
        <taxon>Teleostei</taxon>
        <taxon>Neoteleostei</taxon>
        <taxon>Acanthomorphata</taxon>
        <taxon>Eupercaria</taxon>
        <taxon>Labriformes</taxon>
        <taxon>Labridae</taxon>
        <taxon>Xyrichtys</taxon>
    </lineage>
</organism>